<dbReference type="PANTHER" id="PTHR12526">
    <property type="entry name" value="GLYCOSYLTRANSFERASE"/>
    <property type="match status" value="1"/>
</dbReference>
<proteinExistence type="predicted"/>
<comment type="caution">
    <text evidence="3">The sequence shown here is derived from an EMBL/GenBank/DDBJ whole genome shotgun (WGS) entry which is preliminary data.</text>
</comment>
<evidence type="ECO:0000313" key="3">
    <source>
        <dbReference type="EMBL" id="TQV81927.1"/>
    </source>
</evidence>
<dbReference type="InterPro" id="IPR001296">
    <property type="entry name" value="Glyco_trans_1"/>
</dbReference>
<dbReference type="CDD" id="cd03811">
    <property type="entry name" value="GT4_GT28_WabH-like"/>
    <property type="match status" value="1"/>
</dbReference>
<organism evidence="3 4">
    <name type="scientific">Denitrobaculum tricleocarpae</name>
    <dbReference type="NCBI Taxonomy" id="2591009"/>
    <lineage>
        <taxon>Bacteria</taxon>
        <taxon>Pseudomonadati</taxon>
        <taxon>Pseudomonadota</taxon>
        <taxon>Alphaproteobacteria</taxon>
        <taxon>Rhodospirillales</taxon>
        <taxon>Rhodospirillaceae</taxon>
        <taxon>Denitrobaculum</taxon>
    </lineage>
</organism>
<dbReference type="OrthoDB" id="529131at2"/>
<dbReference type="Pfam" id="PF00534">
    <property type="entry name" value="Glycos_transf_1"/>
    <property type="match status" value="1"/>
</dbReference>
<dbReference type="SUPFAM" id="SSF53756">
    <property type="entry name" value="UDP-Glycosyltransferase/glycogen phosphorylase"/>
    <property type="match status" value="1"/>
</dbReference>
<sequence length="350" mass="38198">MRILNIMSGGKAGGAETFFVSLVLALKSAGHESRAVIRSHPERAALIRAGGVEPLELPFRKWLDFTTKAALEREIAAFKPDVVMTWMSRASAICPTGDFLRLARLGGYYPIKNFQNCEHLICNTTELVDHVVKSGWPRARASYLPNFARIETAPTMARATFDTPDDAPLLLALGRLHPAKALDVLIRALAIETRPYLWIGGEGVLKTELEGLARELGVADRVRFLGWRNDKAALFGAADICAFPSRVEPFGNVVLDAWGYGKPLVAAASTGPADLVRDNEDGLLVPIDDAPALAAGIGRVIDEEGLADRLVAAGRKRFDADFTEQACVQRYVALFEELLRERQAGHRRAG</sequence>
<name>A0A545TXI8_9PROT</name>
<dbReference type="EMBL" id="VHSH01000002">
    <property type="protein sequence ID" value="TQV81927.1"/>
    <property type="molecule type" value="Genomic_DNA"/>
</dbReference>
<evidence type="ECO:0000259" key="1">
    <source>
        <dbReference type="Pfam" id="PF00534"/>
    </source>
</evidence>
<accession>A0A545TXI8</accession>
<keyword evidence="3" id="KW-0808">Transferase</keyword>
<evidence type="ECO:0000259" key="2">
    <source>
        <dbReference type="Pfam" id="PF13439"/>
    </source>
</evidence>
<dbReference type="InterPro" id="IPR028098">
    <property type="entry name" value="Glyco_trans_4-like_N"/>
</dbReference>
<keyword evidence="4" id="KW-1185">Reference proteome</keyword>
<evidence type="ECO:0000313" key="4">
    <source>
        <dbReference type="Proteomes" id="UP000315252"/>
    </source>
</evidence>
<dbReference type="Proteomes" id="UP000315252">
    <property type="component" value="Unassembled WGS sequence"/>
</dbReference>
<dbReference type="Gene3D" id="3.40.50.2000">
    <property type="entry name" value="Glycogen Phosphorylase B"/>
    <property type="match status" value="2"/>
</dbReference>
<feature type="domain" description="Glycosyltransferase subfamily 4-like N-terminal" evidence="2">
    <location>
        <begin position="13"/>
        <end position="147"/>
    </location>
</feature>
<protein>
    <submittedName>
        <fullName evidence="3">Glycosyltransferase</fullName>
    </submittedName>
</protein>
<dbReference type="RefSeq" id="WP_142895558.1">
    <property type="nucleotide sequence ID" value="NZ_ML660053.1"/>
</dbReference>
<dbReference type="GO" id="GO:0016757">
    <property type="term" value="F:glycosyltransferase activity"/>
    <property type="evidence" value="ECO:0007669"/>
    <property type="project" value="InterPro"/>
</dbReference>
<dbReference type="AlphaFoldDB" id="A0A545TXI8"/>
<reference evidence="3 4" key="1">
    <citation type="submission" date="2019-06" db="EMBL/GenBank/DDBJ databases">
        <title>Whole genome sequence for Rhodospirillaceae sp. R148.</title>
        <authorList>
            <person name="Wang G."/>
        </authorList>
    </citation>
    <scope>NUCLEOTIDE SEQUENCE [LARGE SCALE GENOMIC DNA]</scope>
    <source>
        <strain evidence="3 4">R148</strain>
    </source>
</reference>
<dbReference type="Pfam" id="PF13439">
    <property type="entry name" value="Glyco_transf_4"/>
    <property type="match status" value="1"/>
</dbReference>
<feature type="domain" description="Glycosyl transferase family 1" evidence="1">
    <location>
        <begin position="162"/>
        <end position="317"/>
    </location>
</feature>
<gene>
    <name evidence="3" type="ORF">FKG95_06745</name>
</gene>